<reference evidence="2 3" key="1">
    <citation type="submission" date="2024-06" db="EMBL/GenBank/DDBJ databases">
        <title>The Natural Products Discovery Center: Release of the First 8490 Sequenced Strains for Exploring Actinobacteria Biosynthetic Diversity.</title>
        <authorList>
            <person name="Kalkreuter E."/>
            <person name="Kautsar S.A."/>
            <person name="Yang D."/>
            <person name="Bader C.D."/>
            <person name="Teijaro C.N."/>
            <person name="Fluegel L."/>
            <person name="Davis C.M."/>
            <person name="Simpson J.R."/>
            <person name="Lauterbach L."/>
            <person name="Steele A.D."/>
            <person name="Gui C."/>
            <person name="Meng S."/>
            <person name="Li G."/>
            <person name="Viehrig K."/>
            <person name="Ye F."/>
            <person name="Su P."/>
            <person name="Kiefer A.F."/>
            <person name="Nichols A."/>
            <person name="Cepeda A.J."/>
            <person name="Yan W."/>
            <person name="Fan B."/>
            <person name="Jiang Y."/>
            <person name="Adhikari A."/>
            <person name="Zheng C.-J."/>
            <person name="Schuster L."/>
            <person name="Cowan T.M."/>
            <person name="Smanski M.J."/>
            <person name="Chevrette M.G."/>
            <person name="De Carvalho L.P.S."/>
            <person name="Shen B."/>
        </authorList>
    </citation>
    <scope>NUCLEOTIDE SEQUENCE [LARGE SCALE GENOMIC DNA]</scope>
    <source>
        <strain evidence="2 3">NPDC005137</strain>
    </source>
</reference>
<dbReference type="RefSeq" id="WP_356712603.1">
    <property type="nucleotide sequence ID" value="NZ_JBEXIP010000050.1"/>
</dbReference>
<dbReference type="InterPro" id="IPR013225">
    <property type="entry name" value="PaaX_C"/>
</dbReference>
<dbReference type="PANTHER" id="PTHR30319">
    <property type="entry name" value="PHENYLACETIC ACID REGULATOR-RELATED TRANSCRIPTIONAL REPRESSOR"/>
    <property type="match status" value="1"/>
</dbReference>
<comment type="caution">
    <text evidence="2">The sequence shown here is derived from an EMBL/GenBank/DDBJ whole genome shotgun (WGS) entry which is preliminary data.</text>
</comment>
<dbReference type="EMBL" id="JBEXIP010000050">
    <property type="protein sequence ID" value="MET8438084.1"/>
    <property type="molecule type" value="Genomic_DNA"/>
</dbReference>
<evidence type="ECO:0000259" key="1">
    <source>
        <dbReference type="Pfam" id="PF08223"/>
    </source>
</evidence>
<proteinExistence type="predicted"/>
<dbReference type="Pfam" id="PF08223">
    <property type="entry name" value="PaaX_C"/>
    <property type="match status" value="1"/>
</dbReference>
<evidence type="ECO:0000313" key="3">
    <source>
        <dbReference type="Proteomes" id="UP001550044"/>
    </source>
</evidence>
<keyword evidence="3" id="KW-1185">Reference proteome</keyword>
<name>A0ABV2UJR5_9ACTN</name>
<sequence>MELEQTLRRDPLDAWDVAAIAEEYTSFVDRWSPLLERMRASEVSGVEAVCARTEVMDTYRRFHVLDPRLPMQCMPQGWRRAQVPGHLQRCLRRSRGDGPGACPNGGRVVLDRARRHRRATTADLLAGV</sequence>
<organism evidence="2 3">
    <name type="scientific">Streptomyces sp. 900116325</name>
    <dbReference type="NCBI Taxonomy" id="3154295"/>
    <lineage>
        <taxon>Bacteria</taxon>
        <taxon>Bacillati</taxon>
        <taxon>Actinomycetota</taxon>
        <taxon>Actinomycetes</taxon>
        <taxon>Kitasatosporales</taxon>
        <taxon>Streptomycetaceae</taxon>
        <taxon>Streptomyces</taxon>
    </lineage>
</organism>
<gene>
    <name evidence="2" type="ORF">ABZV61_36140</name>
</gene>
<dbReference type="PANTHER" id="PTHR30319:SF1">
    <property type="entry name" value="TRANSCRIPTIONAL REPRESSOR PAAX"/>
    <property type="match status" value="1"/>
</dbReference>
<accession>A0ABV2UJR5</accession>
<evidence type="ECO:0000313" key="2">
    <source>
        <dbReference type="EMBL" id="MET8438084.1"/>
    </source>
</evidence>
<feature type="domain" description="Transcriptional repressor PaaX-like C-terminal" evidence="1">
    <location>
        <begin position="15"/>
        <end position="83"/>
    </location>
</feature>
<protein>
    <submittedName>
        <fullName evidence="2">PaaX family transcriptional regulator C-terminal domain-containing protein</fullName>
    </submittedName>
</protein>
<dbReference type="Proteomes" id="UP001550044">
    <property type="component" value="Unassembled WGS sequence"/>
</dbReference>